<name>A0A2I1RIX1_FAUOS</name>
<reference evidence="1 2" key="1">
    <citation type="submission" date="2017-12" db="EMBL/GenBank/DDBJ databases">
        <title>Phylogenetic diversity of female urinary microbiome.</title>
        <authorList>
            <person name="Thomas-White K."/>
            <person name="Wolfe A.J."/>
        </authorList>
    </citation>
    <scope>NUCLEOTIDE SEQUENCE [LARGE SCALE GENOMIC DNA]</scope>
    <source>
        <strain evidence="1 2">UMB0416</strain>
    </source>
</reference>
<dbReference type="Proteomes" id="UP000234914">
    <property type="component" value="Unassembled WGS sequence"/>
</dbReference>
<sequence length="183" mass="19770">MALTTFHHGITSTESSKVTPIMKSINMSVIGLVSTSDTADDTHYPKDTPVLLTGITTDDITKAGGGSLLQDCLRTIKAIENVQVVVLRLSDVAEVDNLDILLTCQSRLGVTPKILGAPEIDTPAMTRKLVEIAKKRSGFVYASPRAENGDLLTDKVAIQAYRDTFAARELMLIENSWGKPLGK</sequence>
<proteinExistence type="predicted"/>
<evidence type="ECO:0008006" key="3">
    <source>
        <dbReference type="Google" id="ProtNLM"/>
    </source>
</evidence>
<dbReference type="AlphaFoldDB" id="A0A2I1RIX1"/>
<protein>
    <recommendedName>
        <fullName evidence="3">Phage tail protein</fullName>
    </recommendedName>
</protein>
<accession>A0A2I1RIX1</accession>
<dbReference type="RefSeq" id="WP_101964106.1">
    <property type="nucleotide sequence ID" value="NZ_PKJS01000005.1"/>
</dbReference>
<organism evidence="1 2">
    <name type="scientific">Faucicola osloensis</name>
    <name type="common">Moraxella osloensis</name>
    <dbReference type="NCBI Taxonomy" id="34062"/>
    <lineage>
        <taxon>Bacteria</taxon>
        <taxon>Pseudomonadati</taxon>
        <taxon>Pseudomonadota</taxon>
        <taxon>Gammaproteobacteria</taxon>
        <taxon>Moraxellales</taxon>
        <taxon>Moraxellaceae</taxon>
        <taxon>Faucicola</taxon>
    </lineage>
</organism>
<comment type="caution">
    <text evidence="1">The sequence shown here is derived from an EMBL/GenBank/DDBJ whole genome shotgun (WGS) entry which is preliminary data.</text>
</comment>
<dbReference type="EMBL" id="PKJS01000005">
    <property type="protein sequence ID" value="PKZ69072.1"/>
    <property type="molecule type" value="Genomic_DNA"/>
</dbReference>
<evidence type="ECO:0000313" key="1">
    <source>
        <dbReference type="EMBL" id="PKZ69072.1"/>
    </source>
</evidence>
<gene>
    <name evidence="1" type="ORF">CYJ96_04560</name>
</gene>
<evidence type="ECO:0000313" key="2">
    <source>
        <dbReference type="Proteomes" id="UP000234914"/>
    </source>
</evidence>